<organism evidence="1 2">
    <name type="scientific">Mycteria americana</name>
    <name type="common">Wood stork</name>
    <dbReference type="NCBI Taxonomy" id="33587"/>
    <lineage>
        <taxon>Eukaryota</taxon>
        <taxon>Metazoa</taxon>
        <taxon>Chordata</taxon>
        <taxon>Craniata</taxon>
        <taxon>Vertebrata</taxon>
        <taxon>Euteleostomi</taxon>
        <taxon>Archelosauria</taxon>
        <taxon>Archosauria</taxon>
        <taxon>Dinosauria</taxon>
        <taxon>Saurischia</taxon>
        <taxon>Theropoda</taxon>
        <taxon>Coelurosauria</taxon>
        <taxon>Aves</taxon>
        <taxon>Neognathae</taxon>
        <taxon>Neoaves</taxon>
        <taxon>Aequornithes</taxon>
        <taxon>Ciconiiformes</taxon>
        <taxon>Ciconiidae</taxon>
        <taxon>Mycteria</taxon>
    </lineage>
</organism>
<proteinExistence type="predicted"/>
<evidence type="ECO:0000313" key="1">
    <source>
        <dbReference type="EMBL" id="KAK4819695.1"/>
    </source>
</evidence>
<dbReference type="Proteomes" id="UP001333110">
    <property type="component" value="Unassembled WGS sequence"/>
</dbReference>
<protein>
    <submittedName>
        <fullName evidence="1">Uncharacterized protein</fullName>
    </submittedName>
</protein>
<gene>
    <name evidence="1" type="ORF">QYF61_010789</name>
</gene>
<accession>A0AAN7RWY7</accession>
<name>A0AAN7RWY7_MYCAM</name>
<dbReference type="EMBL" id="JAUNZN010000006">
    <property type="protein sequence ID" value="KAK4819695.1"/>
    <property type="molecule type" value="Genomic_DNA"/>
</dbReference>
<keyword evidence="2" id="KW-1185">Reference proteome</keyword>
<evidence type="ECO:0000313" key="2">
    <source>
        <dbReference type="Proteomes" id="UP001333110"/>
    </source>
</evidence>
<comment type="caution">
    <text evidence="1">The sequence shown here is derived from an EMBL/GenBank/DDBJ whole genome shotgun (WGS) entry which is preliminary data.</text>
</comment>
<reference evidence="1 2" key="1">
    <citation type="journal article" date="2023" name="J. Hered.">
        <title>Chromosome-level genome of the wood stork (Mycteria americana) provides insight into avian chromosome evolution.</title>
        <authorList>
            <person name="Flamio R. Jr."/>
            <person name="Ramstad K.M."/>
        </authorList>
    </citation>
    <scope>NUCLEOTIDE SEQUENCE [LARGE SCALE GENOMIC DNA]</scope>
    <source>
        <strain evidence="1">JAX WOST 10</strain>
    </source>
</reference>
<dbReference type="AlphaFoldDB" id="A0AAN7RWY7"/>
<sequence length="89" mass="9993">MSLPGWVGNQMSPKWEDQLILGRAAILKYQGGLEEWASRNLTIQGGLESLKFSKNMQPQPELLLPLKRWFSIACFRQTSKPSVSCAVEA</sequence>